<evidence type="ECO:0000256" key="13">
    <source>
        <dbReference type="ARBA" id="ARBA00023211"/>
    </source>
</evidence>
<keyword evidence="19" id="KW-1185">Reference proteome</keyword>
<evidence type="ECO:0000256" key="12">
    <source>
        <dbReference type="ARBA" id="ARBA00022801"/>
    </source>
</evidence>
<keyword evidence="12 14" id="KW-0378">Hydrolase</keyword>
<comment type="cofactor">
    <cofactor evidence="14 15">
        <name>Mn(2+)</name>
        <dbReference type="ChEBI" id="CHEBI:29035"/>
    </cofactor>
    <cofactor evidence="14 15">
        <name>Mg(2+)</name>
        <dbReference type="ChEBI" id="CHEBI:18420"/>
    </cofactor>
    <text evidence="14 15">Manganese or magnesium. Binds 1 divalent metal ion per monomer in the absence of substrate. May bind a second metal ion after substrate binding.</text>
</comment>
<dbReference type="Proteomes" id="UP001597506">
    <property type="component" value="Unassembled WGS sequence"/>
</dbReference>
<dbReference type="NCBIfam" id="NF000594">
    <property type="entry name" value="PRK00015.1-1"/>
    <property type="match status" value="1"/>
</dbReference>
<evidence type="ECO:0000256" key="14">
    <source>
        <dbReference type="HAMAP-Rule" id="MF_00052"/>
    </source>
</evidence>
<dbReference type="NCBIfam" id="NF000595">
    <property type="entry name" value="PRK00015.1-3"/>
    <property type="match status" value="1"/>
</dbReference>
<keyword evidence="10 14" id="KW-0479">Metal-binding</keyword>
<protein>
    <recommendedName>
        <fullName evidence="7 14">Ribonuclease HII</fullName>
        <shortName evidence="14">RNase HII</shortName>
        <ecNumber evidence="6 14">3.1.26.4</ecNumber>
    </recommendedName>
</protein>
<name>A0ABW5RWC9_9BACI</name>
<organism evidence="18 19">
    <name type="scientific">Bacillus seohaeanensis</name>
    <dbReference type="NCBI Taxonomy" id="284580"/>
    <lineage>
        <taxon>Bacteria</taxon>
        <taxon>Bacillati</taxon>
        <taxon>Bacillota</taxon>
        <taxon>Bacilli</taxon>
        <taxon>Bacillales</taxon>
        <taxon>Bacillaceae</taxon>
        <taxon>Bacillus</taxon>
    </lineage>
</organism>
<dbReference type="PANTHER" id="PTHR10954">
    <property type="entry name" value="RIBONUCLEASE H2 SUBUNIT A"/>
    <property type="match status" value="1"/>
</dbReference>
<dbReference type="CDD" id="cd07182">
    <property type="entry name" value="RNase_HII_bacteria_HII_like"/>
    <property type="match status" value="1"/>
</dbReference>
<dbReference type="RefSeq" id="WP_377937527.1">
    <property type="nucleotide sequence ID" value="NZ_JBHUMF010000031.1"/>
</dbReference>
<keyword evidence="13 14" id="KW-0464">Manganese</keyword>
<dbReference type="InterPro" id="IPR022898">
    <property type="entry name" value="RNase_HII"/>
</dbReference>
<dbReference type="EC" id="3.1.26.4" evidence="6 14"/>
<keyword evidence="9 14" id="KW-0540">Nuclease</keyword>
<evidence type="ECO:0000313" key="19">
    <source>
        <dbReference type="Proteomes" id="UP001597506"/>
    </source>
</evidence>
<evidence type="ECO:0000256" key="8">
    <source>
        <dbReference type="ARBA" id="ARBA00022490"/>
    </source>
</evidence>
<dbReference type="InterPro" id="IPR024567">
    <property type="entry name" value="RNase_HII/HIII_dom"/>
</dbReference>
<dbReference type="Gene3D" id="3.30.420.10">
    <property type="entry name" value="Ribonuclease H-like superfamily/Ribonuclease H"/>
    <property type="match status" value="1"/>
</dbReference>
<evidence type="ECO:0000256" key="16">
    <source>
        <dbReference type="RuleBase" id="RU003515"/>
    </source>
</evidence>
<feature type="domain" description="RNase H type-2" evidence="17">
    <location>
        <begin position="74"/>
        <end position="261"/>
    </location>
</feature>
<dbReference type="Pfam" id="PF01351">
    <property type="entry name" value="RNase_HII"/>
    <property type="match status" value="1"/>
</dbReference>
<keyword evidence="11 14" id="KW-0255">Endonuclease</keyword>
<dbReference type="SUPFAM" id="SSF53098">
    <property type="entry name" value="Ribonuclease H-like"/>
    <property type="match status" value="1"/>
</dbReference>
<reference evidence="19" key="1">
    <citation type="journal article" date="2019" name="Int. J. Syst. Evol. Microbiol.">
        <title>The Global Catalogue of Microorganisms (GCM) 10K type strain sequencing project: providing services to taxonomists for standard genome sequencing and annotation.</title>
        <authorList>
            <consortium name="The Broad Institute Genomics Platform"/>
            <consortium name="The Broad Institute Genome Sequencing Center for Infectious Disease"/>
            <person name="Wu L."/>
            <person name="Ma J."/>
        </authorList>
    </citation>
    <scope>NUCLEOTIDE SEQUENCE [LARGE SCALE GENOMIC DNA]</scope>
    <source>
        <strain evidence="19">KCTC 3913</strain>
    </source>
</reference>
<feature type="binding site" evidence="14 15">
    <location>
        <position position="81"/>
    </location>
    <ligand>
        <name>a divalent metal cation</name>
        <dbReference type="ChEBI" id="CHEBI:60240"/>
    </ligand>
</feature>
<gene>
    <name evidence="14" type="primary">rnhB</name>
    <name evidence="18" type="ORF">ACFSUL_19075</name>
</gene>
<evidence type="ECO:0000256" key="5">
    <source>
        <dbReference type="ARBA" id="ARBA00007383"/>
    </source>
</evidence>
<comment type="cofactor">
    <cofactor evidence="2">
        <name>Mg(2+)</name>
        <dbReference type="ChEBI" id="CHEBI:18420"/>
    </cofactor>
</comment>
<comment type="similarity">
    <text evidence="5 14 16">Belongs to the RNase HII family.</text>
</comment>
<evidence type="ECO:0000256" key="11">
    <source>
        <dbReference type="ARBA" id="ARBA00022759"/>
    </source>
</evidence>
<dbReference type="PANTHER" id="PTHR10954:SF18">
    <property type="entry name" value="RIBONUCLEASE HII"/>
    <property type="match status" value="1"/>
</dbReference>
<evidence type="ECO:0000256" key="6">
    <source>
        <dbReference type="ARBA" id="ARBA00012180"/>
    </source>
</evidence>
<evidence type="ECO:0000256" key="2">
    <source>
        <dbReference type="ARBA" id="ARBA00001946"/>
    </source>
</evidence>
<comment type="caution">
    <text evidence="18">The sequence shown here is derived from an EMBL/GenBank/DDBJ whole genome shotgun (WGS) entry which is preliminary data.</text>
</comment>
<dbReference type="InterPro" id="IPR001352">
    <property type="entry name" value="RNase_HII/HIII"/>
</dbReference>
<dbReference type="HAMAP" id="MF_00052_B">
    <property type="entry name" value="RNase_HII_B"/>
    <property type="match status" value="1"/>
</dbReference>
<comment type="function">
    <text evidence="3 14 16">Endonuclease that specifically degrades the RNA of RNA-DNA hybrids.</text>
</comment>
<proteinExistence type="inferred from homology"/>
<dbReference type="EMBL" id="JBHUMF010000031">
    <property type="protein sequence ID" value="MFD2682848.1"/>
    <property type="molecule type" value="Genomic_DNA"/>
</dbReference>
<dbReference type="PROSITE" id="PS51975">
    <property type="entry name" value="RNASE_H_2"/>
    <property type="match status" value="1"/>
</dbReference>
<evidence type="ECO:0000256" key="4">
    <source>
        <dbReference type="ARBA" id="ARBA00004496"/>
    </source>
</evidence>
<evidence type="ECO:0000313" key="18">
    <source>
        <dbReference type="EMBL" id="MFD2682848.1"/>
    </source>
</evidence>
<sequence length="261" mass="29235">MSTTKNTISEIKNFIHTITDEQDPMFQSLLDDERTGVQKLIAQWYKERRIEAEQLDQFKQISKYEQELRSAGFTHIAGIDEVGRGPLAGPVVAAAVILPEDFYLAGINDSKKLTEANREKYYEYIMTEAIAVGIGSVDAKEIDNVNIYEATKKAMLAAVNNLDENPDYLLIDAMKLETSYPSNSIIKGDAKSISIAAASIVAKVSRDRLMKQYEGKYPGYGFSRNMGYGTKEHLQGLEKIGPSPIHRKSFAPVRNVLYKIK</sequence>
<evidence type="ECO:0000256" key="10">
    <source>
        <dbReference type="ARBA" id="ARBA00022723"/>
    </source>
</evidence>
<accession>A0ABW5RWC9</accession>
<evidence type="ECO:0000256" key="15">
    <source>
        <dbReference type="PROSITE-ProRule" id="PRU01319"/>
    </source>
</evidence>
<dbReference type="GO" id="GO:0004523">
    <property type="term" value="F:RNA-DNA hybrid ribonuclease activity"/>
    <property type="evidence" value="ECO:0007669"/>
    <property type="project" value="UniProtKB-EC"/>
</dbReference>
<dbReference type="InterPro" id="IPR036397">
    <property type="entry name" value="RNaseH_sf"/>
</dbReference>
<dbReference type="InterPro" id="IPR012337">
    <property type="entry name" value="RNaseH-like_sf"/>
</dbReference>
<comment type="catalytic activity">
    <reaction evidence="1 14 15 16">
        <text>Endonucleolytic cleavage to 5'-phosphomonoester.</text>
        <dbReference type="EC" id="3.1.26.4"/>
    </reaction>
</comment>
<evidence type="ECO:0000256" key="1">
    <source>
        <dbReference type="ARBA" id="ARBA00000077"/>
    </source>
</evidence>
<evidence type="ECO:0000256" key="7">
    <source>
        <dbReference type="ARBA" id="ARBA00019179"/>
    </source>
</evidence>
<feature type="binding site" evidence="14 15">
    <location>
        <position position="172"/>
    </location>
    <ligand>
        <name>a divalent metal cation</name>
        <dbReference type="ChEBI" id="CHEBI:60240"/>
    </ligand>
</feature>
<evidence type="ECO:0000259" key="17">
    <source>
        <dbReference type="PROSITE" id="PS51975"/>
    </source>
</evidence>
<evidence type="ECO:0000256" key="9">
    <source>
        <dbReference type="ARBA" id="ARBA00022722"/>
    </source>
</evidence>
<feature type="binding site" evidence="14 15">
    <location>
        <position position="80"/>
    </location>
    <ligand>
        <name>a divalent metal cation</name>
        <dbReference type="ChEBI" id="CHEBI:60240"/>
    </ligand>
</feature>
<evidence type="ECO:0000256" key="3">
    <source>
        <dbReference type="ARBA" id="ARBA00004065"/>
    </source>
</evidence>
<comment type="subcellular location">
    <subcellularLocation>
        <location evidence="4 14">Cytoplasm</location>
    </subcellularLocation>
</comment>
<keyword evidence="8 14" id="KW-0963">Cytoplasm</keyword>